<dbReference type="RefSeq" id="WP_144583805.1">
    <property type="nucleotide sequence ID" value="NZ_VMTP01000087.1"/>
</dbReference>
<dbReference type="EMBL" id="VMTP01000087">
    <property type="protein sequence ID" value="TVT78613.1"/>
    <property type="molecule type" value="Genomic_DNA"/>
</dbReference>
<protein>
    <submittedName>
        <fullName evidence="1">Uncharacterized protein</fullName>
    </submittedName>
</protein>
<evidence type="ECO:0000313" key="1">
    <source>
        <dbReference type="EMBL" id="TVT78613.1"/>
    </source>
</evidence>
<dbReference type="Proteomes" id="UP000316981">
    <property type="component" value="Unassembled WGS sequence"/>
</dbReference>
<evidence type="ECO:0000313" key="2">
    <source>
        <dbReference type="Proteomes" id="UP000316981"/>
    </source>
</evidence>
<organism evidence="1 2">
    <name type="scientific">Acinetobacter colistiniresistens</name>
    <dbReference type="NCBI Taxonomy" id="280145"/>
    <lineage>
        <taxon>Bacteria</taxon>
        <taxon>Pseudomonadati</taxon>
        <taxon>Pseudomonadota</taxon>
        <taxon>Gammaproteobacteria</taxon>
        <taxon>Moraxellales</taxon>
        <taxon>Moraxellaceae</taxon>
        <taxon>Acinetobacter</taxon>
    </lineage>
</organism>
<comment type="caution">
    <text evidence="1">The sequence shown here is derived from an EMBL/GenBank/DDBJ whole genome shotgun (WGS) entry which is preliminary data.</text>
</comment>
<name>A0A558F015_9GAMM</name>
<gene>
    <name evidence="1" type="ORF">FPV60_16810</name>
</gene>
<accession>A0A558F015</accession>
<sequence>MARLTLEQTNQDLGIGTYVEKSIKYRNKDGKEAGGEVLILICSNDDVLKATDVWKVKNKADITIDQLKKALIFQTVYQEEGKKFFPKVEDVGRLSSEVVEELYKVADEVLDFSGKNSISNQTMNSGANLSQAESAAEQ</sequence>
<dbReference type="AlphaFoldDB" id="A0A558F015"/>
<reference evidence="1 2" key="1">
    <citation type="submission" date="2019-07" db="EMBL/GenBank/DDBJ databases">
        <title>Draft Genome Sequence of the first blaOXA-58-Harboring Acinetobacter colistiniresistens clinical isolate from Brazil.</title>
        <authorList>
            <person name="Favaro L.S."/>
            <person name="Paula-Petroli S.B."/>
            <person name="Moura C.F."/>
            <person name="Tognim M.C.B."/>
            <person name="Venancio E.J."/>
            <person name="Yamada-Ogatta S.F."/>
            <person name="Carrara-Marroni F.E."/>
        </authorList>
    </citation>
    <scope>NUCLEOTIDE SEQUENCE [LARGE SCALE GENOMIC DNA]</scope>
    <source>
        <strain evidence="1 2">DL</strain>
    </source>
</reference>
<proteinExistence type="predicted"/>